<dbReference type="PANTHER" id="PTHR10039">
    <property type="entry name" value="AMELOGENIN"/>
    <property type="match status" value="1"/>
</dbReference>
<dbReference type="InterPro" id="IPR036770">
    <property type="entry name" value="Ankyrin_rpt-contain_sf"/>
</dbReference>
<evidence type="ECO:0000256" key="1">
    <source>
        <dbReference type="ARBA" id="ARBA00022737"/>
    </source>
</evidence>
<keyword evidence="1" id="KW-0677">Repeat</keyword>
<gene>
    <name evidence="4" type="ORF">PG993_006267</name>
</gene>
<dbReference type="PROSITE" id="PS50297">
    <property type="entry name" value="ANK_REP_REGION"/>
    <property type="match status" value="2"/>
</dbReference>
<comment type="caution">
    <text evidence="4">The sequence shown here is derived from an EMBL/GenBank/DDBJ whole genome shotgun (WGS) entry which is preliminary data.</text>
</comment>
<proteinExistence type="predicted"/>
<feature type="repeat" description="ANK" evidence="2">
    <location>
        <begin position="737"/>
        <end position="765"/>
    </location>
</feature>
<keyword evidence="2" id="KW-0040">ANK repeat</keyword>
<keyword evidence="5" id="KW-1185">Reference proteome</keyword>
<feature type="repeat" description="ANK" evidence="2">
    <location>
        <begin position="705"/>
        <end position="737"/>
    </location>
</feature>
<dbReference type="InterPro" id="IPR027417">
    <property type="entry name" value="P-loop_NTPase"/>
</dbReference>
<accession>A0ABR1T576</accession>
<name>A0ABR1T576_9PEZI</name>
<dbReference type="Pfam" id="PF12796">
    <property type="entry name" value="Ank_2"/>
    <property type="match status" value="1"/>
</dbReference>
<feature type="domain" description="Nephrocystin 3-like N-terminal" evidence="3">
    <location>
        <begin position="71"/>
        <end position="231"/>
    </location>
</feature>
<dbReference type="SUPFAM" id="SSF48403">
    <property type="entry name" value="Ankyrin repeat"/>
    <property type="match status" value="1"/>
</dbReference>
<evidence type="ECO:0000313" key="5">
    <source>
        <dbReference type="Proteomes" id="UP001444661"/>
    </source>
</evidence>
<dbReference type="PANTHER" id="PTHR10039:SF5">
    <property type="entry name" value="NACHT DOMAIN-CONTAINING PROTEIN"/>
    <property type="match status" value="1"/>
</dbReference>
<evidence type="ECO:0000259" key="3">
    <source>
        <dbReference type="Pfam" id="PF24883"/>
    </source>
</evidence>
<dbReference type="Pfam" id="PF24883">
    <property type="entry name" value="NPHP3_N"/>
    <property type="match status" value="1"/>
</dbReference>
<dbReference type="InterPro" id="IPR056884">
    <property type="entry name" value="NPHP3-like_N"/>
</dbReference>
<dbReference type="Gene3D" id="3.40.50.300">
    <property type="entry name" value="P-loop containing nucleotide triphosphate hydrolases"/>
    <property type="match status" value="1"/>
</dbReference>
<reference evidence="4 5" key="1">
    <citation type="submission" date="2023-01" db="EMBL/GenBank/DDBJ databases">
        <title>Analysis of 21 Apiospora genomes using comparative genomics revels a genus with tremendous synthesis potential of carbohydrate active enzymes and secondary metabolites.</title>
        <authorList>
            <person name="Sorensen T."/>
        </authorList>
    </citation>
    <scope>NUCLEOTIDE SEQUENCE [LARGE SCALE GENOMIC DNA]</scope>
    <source>
        <strain evidence="4 5">CBS 33761</strain>
    </source>
</reference>
<dbReference type="SUPFAM" id="SSF52540">
    <property type="entry name" value="P-loop containing nucleoside triphosphate hydrolases"/>
    <property type="match status" value="1"/>
</dbReference>
<sequence length="765" mass="86725">MSKTLSGQGALNDGSNNIAIGGDLHINNKFACNVNEEIHERDESRQSLLKSLRFEGMDDRQWNIEKAHAKTCEWFLQIPAYVDWLQDTHGGFLWIKGKPGAGKSTLMKLLLDRTGQLEPHGTVLSFFFNARATENLEKSTLGLYRSLSFQLLESWPQLQTVLDRFRVDHRWRIGSVQGLFEQAVQLLGEVPVLCFIDALDECQEEEVRDMIRHLGDLCDVQPRLRVCVSSRHYPNISVPKGGRSVVLENANDHDHDIAQYINHTLNIGDGGSCERIRTELLEKASGVFMWVVLAVAILNKAFDAGCRHKFWERLRQIPAGLHDLFRDMLARDYNDKAELLACMQWVLFAREPLTLKRLYLAIISMVEPESLTQCHSDEITDDDIKNFVLDKSKGLIEVNKLLRIQFIHESVRDFLLKDNGLSRIWPNALLDLEGRSHEALKQSCLAYIRSEPVARLRIAHPLPPTSSAKAWEINSHIYRAAPFLEYAVSHILFHANEAETKGFSQTQFLDTLPFNNWVTYHNVYQELSDRRFSPTVSPLYTLAVYNLGALIKAQPIGRSCFEPETQAYVTPIFAALACGHIDAAQALLERQLRIIAANTFLHSLPPLRASSYEAVMKYYRECGLGNFCFDFYQRFEVDKAFGVVYHMVEAGDEISLMVYRATERYDSRSLACSRFSLPFAPDIEHTTVAKVLIKQGADINATNDLGWTPLLIALDCGYTDIARLLIEEGADVNAKTHGQSPLYFALSKGYHDLVTLLTQRGARCN</sequence>
<dbReference type="EMBL" id="JAQQWK010000005">
    <property type="protein sequence ID" value="KAK8041744.1"/>
    <property type="molecule type" value="Genomic_DNA"/>
</dbReference>
<protein>
    <recommendedName>
        <fullName evidence="3">Nephrocystin 3-like N-terminal domain-containing protein</fullName>
    </recommendedName>
</protein>
<dbReference type="PROSITE" id="PS50088">
    <property type="entry name" value="ANK_REPEAT"/>
    <property type="match status" value="2"/>
</dbReference>
<dbReference type="InterPro" id="IPR002110">
    <property type="entry name" value="Ankyrin_rpt"/>
</dbReference>
<organism evidence="4 5">
    <name type="scientific">Apiospora rasikravindrae</name>
    <dbReference type="NCBI Taxonomy" id="990691"/>
    <lineage>
        <taxon>Eukaryota</taxon>
        <taxon>Fungi</taxon>
        <taxon>Dikarya</taxon>
        <taxon>Ascomycota</taxon>
        <taxon>Pezizomycotina</taxon>
        <taxon>Sordariomycetes</taxon>
        <taxon>Xylariomycetidae</taxon>
        <taxon>Amphisphaeriales</taxon>
        <taxon>Apiosporaceae</taxon>
        <taxon>Apiospora</taxon>
    </lineage>
</organism>
<evidence type="ECO:0000313" key="4">
    <source>
        <dbReference type="EMBL" id="KAK8041744.1"/>
    </source>
</evidence>
<dbReference type="Gene3D" id="1.25.40.20">
    <property type="entry name" value="Ankyrin repeat-containing domain"/>
    <property type="match status" value="1"/>
</dbReference>
<evidence type="ECO:0000256" key="2">
    <source>
        <dbReference type="PROSITE-ProRule" id="PRU00023"/>
    </source>
</evidence>
<dbReference type="Proteomes" id="UP001444661">
    <property type="component" value="Unassembled WGS sequence"/>
</dbReference>
<dbReference type="SMART" id="SM00248">
    <property type="entry name" value="ANK"/>
    <property type="match status" value="4"/>
</dbReference>